<feature type="transmembrane region" description="Helical" evidence="1">
    <location>
        <begin position="218"/>
        <end position="237"/>
    </location>
</feature>
<dbReference type="Proteomes" id="UP000799324">
    <property type="component" value="Unassembled WGS sequence"/>
</dbReference>
<feature type="non-terminal residue" evidence="3">
    <location>
        <position position="1"/>
    </location>
</feature>
<proteinExistence type="predicted"/>
<evidence type="ECO:0000259" key="2">
    <source>
        <dbReference type="Pfam" id="PF20237"/>
    </source>
</evidence>
<keyword evidence="1" id="KW-0812">Transmembrane</keyword>
<name>A0A6A6SHG6_9PLEO</name>
<dbReference type="AlphaFoldDB" id="A0A6A6SHG6"/>
<protein>
    <recommendedName>
        <fullName evidence="2">DUF6594 domain-containing protein</fullName>
    </recommendedName>
</protein>
<feature type="domain" description="DUF6594" evidence="2">
    <location>
        <begin position="8"/>
        <end position="255"/>
    </location>
</feature>
<organism evidence="3 4">
    <name type="scientific">Lophiostoma macrostomum CBS 122681</name>
    <dbReference type="NCBI Taxonomy" id="1314788"/>
    <lineage>
        <taxon>Eukaryota</taxon>
        <taxon>Fungi</taxon>
        <taxon>Dikarya</taxon>
        <taxon>Ascomycota</taxon>
        <taxon>Pezizomycotina</taxon>
        <taxon>Dothideomycetes</taxon>
        <taxon>Pleosporomycetidae</taxon>
        <taxon>Pleosporales</taxon>
        <taxon>Lophiostomataceae</taxon>
        <taxon>Lophiostoma</taxon>
    </lineage>
</organism>
<accession>A0A6A6SHG6</accession>
<sequence length="272" mass="31139">VEDNHRGYPRFSALIASHDHFYLYRRFSDLRTRILLLKQDRLSYLESQLRNTDNQETKPLRLGSCRADDCSKRSLILSQIDEALTDYDNMITRNHLILGFETARPQAVTSLRNWVAGTRCIARAEVAYLQYPRDLFSIAPTNKTIITWLEAIIEKSLICLRRLFGMHRCFRLSRDPKVHIMSKESVTQTAQILITPFIVTLLLAPVIIYNYLDSLTTRLVTIVTATSIFITVLLGSTKAKSTELVVASTTYTTVLIIFITSSNVYIHQQGSY</sequence>
<dbReference type="PANTHER" id="PTHR34502">
    <property type="entry name" value="DUF6594 DOMAIN-CONTAINING PROTEIN-RELATED"/>
    <property type="match status" value="1"/>
</dbReference>
<gene>
    <name evidence="3" type="ORF">K491DRAFT_614942</name>
</gene>
<evidence type="ECO:0000313" key="4">
    <source>
        <dbReference type="Proteomes" id="UP000799324"/>
    </source>
</evidence>
<keyword evidence="4" id="KW-1185">Reference proteome</keyword>
<dbReference type="PANTHER" id="PTHR34502:SF3">
    <property type="entry name" value="DUF6594 DOMAIN-CONTAINING PROTEIN"/>
    <property type="match status" value="1"/>
</dbReference>
<dbReference type="OrthoDB" id="5341582at2759"/>
<dbReference type="InterPro" id="IPR046529">
    <property type="entry name" value="DUF6594"/>
</dbReference>
<keyword evidence="1" id="KW-1133">Transmembrane helix</keyword>
<feature type="transmembrane region" description="Helical" evidence="1">
    <location>
        <begin position="192"/>
        <end position="212"/>
    </location>
</feature>
<evidence type="ECO:0000256" key="1">
    <source>
        <dbReference type="SAM" id="Phobius"/>
    </source>
</evidence>
<dbReference type="Pfam" id="PF20237">
    <property type="entry name" value="DUF6594"/>
    <property type="match status" value="1"/>
</dbReference>
<evidence type="ECO:0000313" key="3">
    <source>
        <dbReference type="EMBL" id="KAF2647209.1"/>
    </source>
</evidence>
<reference evidence="3" key="1">
    <citation type="journal article" date="2020" name="Stud. Mycol.">
        <title>101 Dothideomycetes genomes: a test case for predicting lifestyles and emergence of pathogens.</title>
        <authorList>
            <person name="Haridas S."/>
            <person name="Albert R."/>
            <person name="Binder M."/>
            <person name="Bloem J."/>
            <person name="Labutti K."/>
            <person name="Salamov A."/>
            <person name="Andreopoulos B."/>
            <person name="Baker S."/>
            <person name="Barry K."/>
            <person name="Bills G."/>
            <person name="Bluhm B."/>
            <person name="Cannon C."/>
            <person name="Castanera R."/>
            <person name="Culley D."/>
            <person name="Daum C."/>
            <person name="Ezra D."/>
            <person name="Gonzalez J."/>
            <person name="Henrissat B."/>
            <person name="Kuo A."/>
            <person name="Liang C."/>
            <person name="Lipzen A."/>
            <person name="Lutzoni F."/>
            <person name="Magnuson J."/>
            <person name="Mondo S."/>
            <person name="Nolan M."/>
            <person name="Ohm R."/>
            <person name="Pangilinan J."/>
            <person name="Park H.-J."/>
            <person name="Ramirez L."/>
            <person name="Alfaro M."/>
            <person name="Sun H."/>
            <person name="Tritt A."/>
            <person name="Yoshinaga Y."/>
            <person name="Zwiers L.-H."/>
            <person name="Turgeon B."/>
            <person name="Goodwin S."/>
            <person name="Spatafora J."/>
            <person name="Crous P."/>
            <person name="Grigoriev I."/>
        </authorList>
    </citation>
    <scope>NUCLEOTIDE SEQUENCE</scope>
    <source>
        <strain evidence="3">CBS 122681</strain>
    </source>
</reference>
<dbReference type="EMBL" id="MU004659">
    <property type="protein sequence ID" value="KAF2647209.1"/>
    <property type="molecule type" value="Genomic_DNA"/>
</dbReference>
<feature type="transmembrane region" description="Helical" evidence="1">
    <location>
        <begin position="244"/>
        <end position="266"/>
    </location>
</feature>
<keyword evidence="1" id="KW-0472">Membrane</keyword>